<evidence type="ECO:0000256" key="1">
    <source>
        <dbReference type="SAM" id="SignalP"/>
    </source>
</evidence>
<dbReference type="RefSeq" id="WP_236985833.1">
    <property type="nucleotide sequence ID" value="NZ_AP023086.1"/>
</dbReference>
<reference evidence="3 4" key="1">
    <citation type="journal article" date="2022" name="IScience">
        <title>An ultrasensitive nanofiber-based assay for enzymatic hydrolysis and deep-sea microbial degradation of cellulose.</title>
        <authorList>
            <person name="Tsudome M."/>
            <person name="Tachioka M."/>
            <person name="Miyazaki M."/>
            <person name="Uchimura K."/>
            <person name="Tsuda M."/>
            <person name="Takaki Y."/>
            <person name="Deguchi S."/>
        </authorList>
    </citation>
    <scope>NUCLEOTIDE SEQUENCE [LARGE SCALE GENOMIC DNA]</scope>
    <source>
        <strain evidence="3 4">GE09</strain>
    </source>
</reference>
<sequence length="73" mass="7472">MTKRIVCVVALAAAISMLQGCADTPVYKRGNLAKPEMGWAPDPMEAGLQKHIYFAKEASSGGAEAAGGGCGCN</sequence>
<dbReference type="InterPro" id="IPR025362">
    <property type="entry name" value="DUF4266"/>
</dbReference>
<dbReference type="AlphaFoldDB" id="A0AAN2BIW0"/>
<gene>
    <name evidence="3" type="ORF">MARGE09_P0532</name>
</gene>
<feature type="domain" description="DUF4266" evidence="2">
    <location>
        <begin position="27"/>
        <end position="73"/>
    </location>
</feature>
<keyword evidence="4" id="KW-1185">Reference proteome</keyword>
<dbReference type="EMBL" id="AP023086">
    <property type="protein sequence ID" value="BCD96332.1"/>
    <property type="molecule type" value="Genomic_DNA"/>
</dbReference>
<dbReference type="PROSITE" id="PS51257">
    <property type="entry name" value="PROKAR_LIPOPROTEIN"/>
    <property type="match status" value="1"/>
</dbReference>
<proteinExistence type="predicted"/>
<accession>A0AAN2BIW0</accession>
<dbReference type="KEGG" id="marq:MARGE09_P0532"/>
<feature type="signal peptide" evidence="1">
    <location>
        <begin position="1"/>
        <end position="22"/>
    </location>
</feature>
<dbReference type="Proteomes" id="UP001320119">
    <property type="component" value="Chromosome"/>
</dbReference>
<name>A0AAN2BIW0_9GAMM</name>
<evidence type="ECO:0000259" key="2">
    <source>
        <dbReference type="Pfam" id="PF14086"/>
    </source>
</evidence>
<evidence type="ECO:0000313" key="4">
    <source>
        <dbReference type="Proteomes" id="UP001320119"/>
    </source>
</evidence>
<evidence type="ECO:0000313" key="3">
    <source>
        <dbReference type="EMBL" id="BCD96332.1"/>
    </source>
</evidence>
<dbReference type="Pfam" id="PF14086">
    <property type="entry name" value="DUF4266"/>
    <property type="match status" value="1"/>
</dbReference>
<protein>
    <recommendedName>
        <fullName evidence="2">DUF4266 domain-containing protein</fullName>
    </recommendedName>
</protein>
<organism evidence="3 4">
    <name type="scientific">Marinagarivorans cellulosilyticus</name>
    <dbReference type="NCBI Taxonomy" id="2721545"/>
    <lineage>
        <taxon>Bacteria</taxon>
        <taxon>Pseudomonadati</taxon>
        <taxon>Pseudomonadota</taxon>
        <taxon>Gammaproteobacteria</taxon>
        <taxon>Cellvibrionales</taxon>
        <taxon>Cellvibrionaceae</taxon>
        <taxon>Marinagarivorans</taxon>
    </lineage>
</organism>
<feature type="chain" id="PRO_5042987108" description="DUF4266 domain-containing protein" evidence="1">
    <location>
        <begin position="23"/>
        <end position="73"/>
    </location>
</feature>
<keyword evidence="1" id="KW-0732">Signal</keyword>